<protein>
    <submittedName>
        <fullName evidence="2">Uncharacterized protein</fullName>
    </submittedName>
</protein>
<accession>A0ABU5MZ93</accession>
<comment type="caution">
    <text evidence="2">The sequence shown here is derived from an EMBL/GenBank/DDBJ whole genome shotgun (WGS) entry which is preliminary data.</text>
</comment>
<sequence length="67" mass="7558">MNEKRFRSHAQWPEGSVMQKKAKDHTMDCHATEAAAQAICRMLERDGLGGEGKIFPIKTWVEDLSAI</sequence>
<organism evidence="2 3">
    <name type="scientific">Pontiella agarivorans</name>
    <dbReference type="NCBI Taxonomy" id="3038953"/>
    <lineage>
        <taxon>Bacteria</taxon>
        <taxon>Pseudomonadati</taxon>
        <taxon>Kiritimatiellota</taxon>
        <taxon>Kiritimatiellia</taxon>
        <taxon>Kiritimatiellales</taxon>
        <taxon>Pontiellaceae</taxon>
        <taxon>Pontiella</taxon>
    </lineage>
</organism>
<evidence type="ECO:0000313" key="2">
    <source>
        <dbReference type="EMBL" id="MDZ8119532.1"/>
    </source>
</evidence>
<keyword evidence="3" id="KW-1185">Reference proteome</keyword>
<dbReference type="Proteomes" id="UP001290861">
    <property type="component" value="Unassembled WGS sequence"/>
</dbReference>
<proteinExistence type="predicted"/>
<dbReference type="EMBL" id="JARVCO010000011">
    <property type="protein sequence ID" value="MDZ8119532.1"/>
    <property type="molecule type" value="Genomic_DNA"/>
</dbReference>
<evidence type="ECO:0000313" key="3">
    <source>
        <dbReference type="Proteomes" id="UP001290861"/>
    </source>
</evidence>
<gene>
    <name evidence="2" type="ORF">P9H32_12940</name>
</gene>
<evidence type="ECO:0000256" key="1">
    <source>
        <dbReference type="SAM" id="MobiDB-lite"/>
    </source>
</evidence>
<reference evidence="2 3" key="1">
    <citation type="journal article" date="2024" name="Appl. Environ. Microbiol.">
        <title>Pontiella agarivorans sp. nov., a novel marine anaerobic bacterium capable of degrading macroalgal polysaccharides and fixing nitrogen.</title>
        <authorList>
            <person name="Liu N."/>
            <person name="Kivenson V."/>
            <person name="Peng X."/>
            <person name="Cui Z."/>
            <person name="Lankiewicz T.S."/>
            <person name="Gosselin K.M."/>
            <person name="English C.J."/>
            <person name="Blair E.M."/>
            <person name="O'Malley M.A."/>
            <person name="Valentine D.L."/>
        </authorList>
    </citation>
    <scope>NUCLEOTIDE SEQUENCE [LARGE SCALE GENOMIC DNA]</scope>
    <source>
        <strain evidence="2 3">NLcol2</strain>
    </source>
</reference>
<name>A0ABU5MZ93_9BACT</name>
<dbReference type="RefSeq" id="WP_322609323.1">
    <property type="nucleotide sequence ID" value="NZ_JARVCO010000011.1"/>
</dbReference>
<feature type="region of interest" description="Disordered" evidence="1">
    <location>
        <begin position="1"/>
        <end position="24"/>
    </location>
</feature>